<keyword evidence="2" id="KW-1185">Reference proteome</keyword>
<sequence length="332" mass="36648">MLPNGLNARHKRLEAVNCQAGSSPQSLIEIPDKEETPLHLSTPKNSNKFQATMQMLASLSPSIFDSIVGFVTSKRKASDNSNLDEVSEPKKLKLLTTEGETKITPSVTVHYQGIRPKKLAEEGDMMPRRKLASKISIINISQFKKESLLTKDEFCEAIDGAMMVFTMLGNTSYIRQWDDHRSWLLNLLDFKDNSHTVLTCDIKLRHEYWTGPFKFNLIHYNTRYQSKLANLQLAQMKQLEHNMHSSLGGRSAGLGPSSSRGAGPQVIGWCTRGGGTSAGTGRQFLGGNGGAGLAPICLICSHKGHFIWDCTMTQFPDGAPVFAKTRGCTLHP</sequence>
<dbReference type="STRING" id="5364.A0A5C3N1W0"/>
<name>A0A5C3N1W0_9AGAM</name>
<dbReference type="AlphaFoldDB" id="A0A5C3N1W0"/>
<evidence type="ECO:0000313" key="1">
    <source>
        <dbReference type="EMBL" id="TFK51624.1"/>
    </source>
</evidence>
<accession>A0A5C3N1W0</accession>
<evidence type="ECO:0000313" key="2">
    <source>
        <dbReference type="Proteomes" id="UP000305948"/>
    </source>
</evidence>
<dbReference type="Proteomes" id="UP000305948">
    <property type="component" value="Unassembled WGS sequence"/>
</dbReference>
<proteinExistence type="predicted"/>
<reference evidence="1 2" key="1">
    <citation type="journal article" date="2019" name="Nat. Ecol. Evol.">
        <title>Megaphylogeny resolves global patterns of mushroom evolution.</title>
        <authorList>
            <person name="Varga T."/>
            <person name="Krizsan K."/>
            <person name="Foldi C."/>
            <person name="Dima B."/>
            <person name="Sanchez-Garcia M."/>
            <person name="Sanchez-Ramirez S."/>
            <person name="Szollosi G.J."/>
            <person name="Szarkandi J.G."/>
            <person name="Papp V."/>
            <person name="Albert L."/>
            <person name="Andreopoulos W."/>
            <person name="Angelini C."/>
            <person name="Antonin V."/>
            <person name="Barry K.W."/>
            <person name="Bougher N.L."/>
            <person name="Buchanan P."/>
            <person name="Buyck B."/>
            <person name="Bense V."/>
            <person name="Catcheside P."/>
            <person name="Chovatia M."/>
            <person name="Cooper J."/>
            <person name="Damon W."/>
            <person name="Desjardin D."/>
            <person name="Finy P."/>
            <person name="Geml J."/>
            <person name="Haridas S."/>
            <person name="Hughes K."/>
            <person name="Justo A."/>
            <person name="Karasinski D."/>
            <person name="Kautmanova I."/>
            <person name="Kiss B."/>
            <person name="Kocsube S."/>
            <person name="Kotiranta H."/>
            <person name="LaButti K.M."/>
            <person name="Lechner B.E."/>
            <person name="Liimatainen K."/>
            <person name="Lipzen A."/>
            <person name="Lukacs Z."/>
            <person name="Mihaltcheva S."/>
            <person name="Morgado L.N."/>
            <person name="Niskanen T."/>
            <person name="Noordeloos M.E."/>
            <person name="Ohm R.A."/>
            <person name="Ortiz-Santana B."/>
            <person name="Ovrebo C."/>
            <person name="Racz N."/>
            <person name="Riley R."/>
            <person name="Savchenko A."/>
            <person name="Shiryaev A."/>
            <person name="Soop K."/>
            <person name="Spirin V."/>
            <person name="Szebenyi C."/>
            <person name="Tomsovsky M."/>
            <person name="Tulloss R.E."/>
            <person name="Uehling J."/>
            <person name="Grigoriev I.V."/>
            <person name="Vagvolgyi C."/>
            <person name="Papp T."/>
            <person name="Martin F.M."/>
            <person name="Miettinen O."/>
            <person name="Hibbett D.S."/>
            <person name="Nagy L.G."/>
        </authorList>
    </citation>
    <scope>NUCLEOTIDE SEQUENCE [LARGE SCALE GENOMIC DNA]</scope>
    <source>
        <strain evidence="1 2">OMC1185</strain>
    </source>
</reference>
<organism evidence="1 2">
    <name type="scientific">Heliocybe sulcata</name>
    <dbReference type="NCBI Taxonomy" id="5364"/>
    <lineage>
        <taxon>Eukaryota</taxon>
        <taxon>Fungi</taxon>
        <taxon>Dikarya</taxon>
        <taxon>Basidiomycota</taxon>
        <taxon>Agaricomycotina</taxon>
        <taxon>Agaricomycetes</taxon>
        <taxon>Gloeophyllales</taxon>
        <taxon>Gloeophyllaceae</taxon>
        <taxon>Heliocybe</taxon>
    </lineage>
</organism>
<protein>
    <submittedName>
        <fullName evidence="1">Uncharacterized protein</fullName>
    </submittedName>
</protein>
<gene>
    <name evidence="1" type="ORF">OE88DRAFT_1644318</name>
</gene>
<dbReference type="EMBL" id="ML213510">
    <property type="protein sequence ID" value="TFK51624.1"/>
    <property type="molecule type" value="Genomic_DNA"/>
</dbReference>